<dbReference type="InterPro" id="IPR050523">
    <property type="entry name" value="AKR_Detox_Biosynth"/>
</dbReference>
<sequence length="310" mass="32976">MRHTPLGRSGLRVSTLTLGTLGWGTDVDVDSAREHLTTYAEAGGTTIDTAHGYGLGQTEEIVGALIGDVIPREDVTIITKAGISRTSGDRVVDTSRGALMRQLDTSLSRMRTDHVDLWLVHTWSDEPALEETLSALEWAVTSGRARYVGVSNYLAWQMARAYSLLELARVPLVANEIEYNLLRRDAEHETVAAAEALGIGLLAWSPLARGALTGKYRHNVPADSRAAGRPALLEPYLDGHARAVIEAVCTAADGLGASPGEVALAWLTGRPQVSGAVIGARTLAQLTSALKATELAVPDQVIQALDEVSA</sequence>
<proteinExistence type="predicted"/>
<dbReference type="GO" id="GO:0005829">
    <property type="term" value="C:cytosol"/>
    <property type="evidence" value="ECO:0007669"/>
    <property type="project" value="TreeGrafter"/>
</dbReference>
<dbReference type="PATRIC" id="fig|571913.6.peg.3265"/>
<dbReference type="Pfam" id="PF00248">
    <property type="entry name" value="Aldo_ket_red"/>
    <property type="match status" value="1"/>
</dbReference>
<dbReference type="Proteomes" id="UP000066480">
    <property type="component" value="Chromosome"/>
</dbReference>
<evidence type="ECO:0000313" key="3">
    <source>
        <dbReference type="Proteomes" id="UP000066480"/>
    </source>
</evidence>
<evidence type="ECO:0000259" key="1">
    <source>
        <dbReference type="Pfam" id="PF00248"/>
    </source>
</evidence>
<dbReference type="RefSeq" id="WP_052593044.1">
    <property type="nucleotide sequence ID" value="NZ_CP011112.1"/>
</dbReference>
<dbReference type="InterPro" id="IPR023210">
    <property type="entry name" value="NADP_OxRdtase_dom"/>
</dbReference>
<dbReference type="EMBL" id="CP011112">
    <property type="protein sequence ID" value="AKU17027.1"/>
    <property type="molecule type" value="Genomic_DNA"/>
</dbReference>
<accession>A0A0K1JJY5</accession>
<dbReference type="SUPFAM" id="SSF51430">
    <property type="entry name" value="NAD(P)-linked oxidoreductase"/>
    <property type="match status" value="1"/>
</dbReference>
<gene>
    <name evidence="2" type="ORF">VV02_16085</name>
</gene>
<dbReference type="InterPro" id="IPR018170">
    <property type="entry name" value="Aldo/ket_reductase_CS"/>
</dbReference>
<dbReference type="PANTHER" id="PTHR43364">
    <property type="entry name" value="NADH-SPECIFIC METHYLGLYOXAL REDUCTASE-RELATED"/>
    <property type="match status" value="1"/>
</dbReference>
<dbReference type="PROSITE" id="PS00062">
    <property type="entry name" value="ALDOKETO_REDUCTASE_2"/>
    <property type="match status" value="1"/>
</dbReference>
<dbReference type="STRING" id="571913.VV02_16085"/>
<dbReference type="PRINTS" id="PR00069">
    <property type="entry name" value="ALDKETRDTASE"/>
</dbReference>
<dbReference type="PANTHER" id="PTHR43364:SF18">
    <property type="entry name" value="OXIDOREDUCTASE"/>
    <property type="match status" value="1"/>
</dbReference>
<dbReference type="OrthoDB" id="9768793at2"/>
<protein>
    <submittedName>
        <fullName evidence="2">Aldo/keto reductase</fullName>
    </submittedName>
</protein>
<dbReference type="KEGG" id="lmoi:VV02_16085"/>
<name>A0A0K1JJY5_9MICO</name>
<keyword evidence="3" id="KW-1185">Reference proteome</keyword>
<dbReference type="InterPro" id="IPR020471">
    <property type="entry name" value="AKR"/>
</dbReference>
<dbReference type="AlphaFoldDB" id="A0A0K1JJY5"/>
<reference evidence="2 3" key="1">
    <citation type="submission" date="2015-03" db="EMBL/GenBank/DDBJ databases">
        <title>Luteipulveratus halotolerans sp. nov., a novel actinobacterium (Dermacoccaceae) from Sarawak, Malaysia.</title>
        <authorList>
            <person name="Juboi H."/>
            <person name="Basik A."/>
            <person name="Shamsul S.S."/>
            <person name="Arnold P."/>
            <person name="Schmitt E.K."/>
            <person name="Sanglier J.-J."/>
            <person name="Yeo T."/>
        </authorList>
    </citation>
    <scope>NUCLEOTIDE SEQUENCE [LARGE SCALE GENOMIC DNA]</scope>
    <source>
        <strain evidence="2 3">MN07-A0370</strain>
    </source>
</reference>
<feature type="domain" description="NADP-dependent oxidoreductase" evidence="1">
    <location>
        <begin position="16"/>
        <end position="309"/>
    </location>
</feature>
<dbReference type="InterPro" id="IPR036812">
    <property type="entry name" value="NAD(P)_OxRdtase_dom_sf"/>
</dbReference>
<dbReference type="Gene3D" id="3.20.20.100">
    <property type="entry name" value="NADP-dependent oxidoreductase domain"/>
    <property type="match status" value="1"/>
</dbReference>
<organism evidence="2 3">
    <name type="scientific">Luteipulveratus mongoliensis</name>
    <dbReference type="NCBI Taxonomy" id="571913"/>
    <lineage>
        <taxon>Bacteria</taxon>
        <taxon>Bacillati</taxon>
        <taxon>Actinomycetota</taxon>
        <taxon>Actinomycetes</taxon>
        <taxon>Micrococcales</taxon>
        <taxon>Dermacoccaceae</taxon>
        <taxon>Luteipulveratus</taxon>
    </lineage>
</organism>
<evidence type="ECO:0000313" key="2">
    <source>
        <dbReference type="EMBL" id="AKU17027.1"/>
    </source>
</evidence>
<dbReference type="GO" id="GO:0016491">
    <property type="term" value="F:oxidoreductase activity"/>
    <property type="evidence" value="ECO:0007669"/>
    <property type="project" value="InterPro"/>
</dbReference>